<dbReference type="InterPro" id="IPR014044">
    <property type="entry name" value="CAP_dom"/>
</dbReference>
<feature type="chain" id="PRO_5039032264" description="SCP domain-containing protein" evidence="2">
    <location>
        <begin position="26"/>
        <end position="294"/>
    </location>
</feature>
<reference evidence="4 5" key="1">
    <citation type="submission" date="2017-08" db="EMBL/GenBank/DDBJ databases">
        <title>Virgibacillus indicus sp. nov. and Virgibacillus profoundi sp. nov, two moderately halophilic bacteria isolated from marine sediment by using the Microfluidic Streak Plate.</title>
        <authorList>
            <person name="Xu B."/>
            <person name="Hu B."/>
            <person name="Wang J."/>
            <person name="Zhu Y."/>
            <person name="Huang L."/>
            <person name="Du W."/>
            <person name="Huang Y."/>
        </authorList>
    </citation>
    <scope>NUCLEOTIDE SEQUENCE [LARGE SCALE GENOMIC DNA]</scope>
    <source>
        <strain evidence="4 5">IO3-P3-H5</strain>
    </source>
</reference>
<sequence length="294" mass="33182">MFKKIGIVTALSTALLFGGAFQSTADASANADQSNVNSYKVFYSVSGNWGNLSENNINEAVNKYMNKFQIDWNDFGWNKAEAEQKEQPKKEEVKQPVQKEETPAKEEQPEQKEETPAKKEQPVQKEETPVKEEQPVQKEEQPAKQPEAPVQQPTKEQEQQNQNQAQNQQLSQYEQEVVELTNQERAKHGLSALEIDTNLSKVAREKSNDMAANNYFAHNSPTYGSPFDMMKQFGISYSTAGENIAKGQRTPEEVVNAWMNSEGHRANILNGNFTHIGVGFVEQGNHWTQQFIGK</sequence>
<dbReference type="Proteomes" id="UP000218887">
    <property type="component" value="Unassembled WGS sequence"/>
</dbReference>
<evidence type="ECO:0000313" key="5">
    <source>
        <dbReference type="Proteomes" id="UP000218887"/>
    </source>
</evidence>
<name>A0A2A2IA55_9BACI</name>
<dbReference type="AlphaFoldDB" id="A0A2A2IA55"/>
<dbReference type="InterPro" id="IPR014258">
    <property type="entry name" value="CAP_domain_YkwD-like"/>
</dbReference>
<dbReference type="EMBL" id="NPOA01000015">
    <property type="protein sequence ID" value="PAV28164.1"/>
    <property type="molecule type" value="Genomic_DNA"/>
</dbReference>
<dbReference type="NCBIfam" id="TIGR02909">
    <property type="entry name" value="spore_YkwD"/>
    <property type="match status" value="1"/>
</dbReference>
<evidence type="ECO:0000259" key="3">
    <source>
        <dbReference type="Pfam" id="PF00188"/>
    </source>
</evidence>
<dbReference type="Gene3D" id="3.40.33.10">
    <property type="entry name" value="CAP"/>
    <property type="match status" value="1"/>
</dbReference>
<gene>
    <name evidence="4" type="ORF">CIL05_18490</name>
</gene>
<evidence type="ECO:0000256" key="2">
    <source>
        <dbReference type="SAM" id="SignalP"/>
    </source>
</evidence>
<feature type="domain" description="SCP" evidence="3">
    <location>
        <begin position="179"/>
        <end position="291"/>
    </location>
</feature>
<dbReference type="PANTHER" id="PTHR31157:SF1">
    <property type="entry name" value="SCP DOMAIN-CONTAINING PROTEIN"/>
    <property type="match status" value="1"/>
</dbReference>
<evidence type="ECO:0000256" key="1">
    <source>
        <dbReference type="SAM" id="MobiDB-lite"/>
    </source>
</evidence>
<organism evidence="4 5">
    <name type="scientific">Virgibacillus profundi</name>
    <dbReference type="NCBI Taxonomy" id="2024555"/>
    <lineage>
        <taxon>Bacteria</taxon>
        <taxon>Bacillati</taxon>
        <taxon>Bacillota</taxon>
        <taxon>Bacilli</taxon>
        <taxon>Bacillales</taxon>
        <taxon>Bacillaceae</taxon>
        <taxon>Virgibacillus</taxon>
    </lineage>
</organism>
<keyword evidence="2" id="KW-0732">Signal</keyword>
<dbReference type="SUPFAM" id="SSF55797">
    <property type="entry name" value="PR-1-like"/>
    <property type="match status" value="1"/>
</dbReference>
<feature type="region of interest" description="Disordered" evidence="1">
    <location>
        <begin position="81"/>
        <end position="171"/>
    </location>
</feature>
<feature type="compositionally biased region" description="Basic and acidic residues" evidence="1">
    <location>
        <begin position="81"/>
        <end position="142"/>
    </location>
</feature>
<comment type="caution">
    <text evidence="4">The sequence shown here is derived from an EMBL/GenBank/DDBJ whole genome shotgun (WGS) entry which is preliminary data.</text>
</comment>
<keyword evidence="5" id="KW-1185">Reference proteome</keyword>
<dbReference type="PANTHER" id="PTHR31157">
    <property type="entry name" value="SCP DOMAIN-CONTAINING PROTEIN"/>
    <property type="match status" value="1"/>
</dbReference>
<feature type="signal peptide" evidence="2">
    <location>
        <begin position="1"/>
        <end position="25"/>
    </location>
</feature>
<feature type="compositionally biased region" description="Low complexity" evidence="1">
    <location>
        <begin position="143"/>
        <end position="171"/>
    </location>
</feature>
<proteinExistence type="predicted"/>
<dbReference type="RefSeq" id="WP_095657092.1">
    <property type="nucleotide sequence ID" value="NZ_NPOA01000015.1"/>
</dbReference>
<dbReference type="Pfam" id="PF00188">
    <property type="entry name" value="CAP"/>
    <property type="match status" value="1"/>
</dbReference>
<protein>
    <recommendedName>
        <fullName evidence="3">SCP domain-containing protein</fullName>
    </recommendedName>
</protein>
<accession>A0A2A2IA55</accession>
<dbReference type="OrthoDB" id="9783944at2"/>
<dbReference type="InterPro" id="IPR035940">
    <property type="entry name" value="CAP_sf"/>
</dbReference>
<evidence type="ECO:0000313" key="4">
    <source>
        <dbReference type="EMBL" id="PAV28164.1"/>
    </source>
</evidence>
<dbReference type="CDD" id="cd05379">
    <property type="entry name" value="CAP_bacterial"/>
    <property type="match status" value="1"/>
</dbReference>